<comment type="caution">
    <text evidence="1">The sequence shown here is derived from an EMBL/GenBank/DDBJ whole genome shotgun (WGS) entry which is preliminary data.</text>
</comment>
<proteinExistence type="predicted"/>
<protein>
    <submittedName>
        <fullName evidence="1">Uncharacterized protein</fullName>
    </submittedName>
</protein>
<evidence type="ECO:0000313" key="2">
    <source>
        <dbReference type="Proteomes" id="UP000828251"/>
    </source>
</evidence>
<sequence length="65" mass="7356">MANAYTIDLAFFVAYAIQHQTERHRRGVISMGPYNTRLARHFKLLNTAAQTSSYKLIGQMSPQGI</sequence>
<dbReference type="EMBL" id="JAIQCV010000005">
    <property type="protein sequence ID" value="KAH1097173.1"/>
    <property type="molecule type" value="Genomic_DNA"/>
</dbReference>
<dbReference type="AlphaFoldDB" id="A0A9D4A7A6"/>
<dbReference type="Proteomes" id="UP000828251">
    <property type="component" value="Unassembled WGS sequence"/>
</dbReference>
<organism evidence="1 2">
    <name type="scientific">Gossypium stocksii</name>
    <dbReference type="NCBI Taxonomy" id="47602"/>
    <lineage>
        <taxon>Eukaryota</taxon>
        <taxon>Viridiplantae</taxon>
        <taxon>Streptophyta</taxon>
        <taxon>Embryophyta</taxon>
        <taxon>Tracheophyta</taxon>
        <taxon>Spermatophyta</taxon>
        <taxon>Magnoliopsida</taxon>
        <taxon>eudicotyledons</taxon>
        <taxon>Gunneridae</taxon>
        <taxon>Pentapetalae</taxon>
        <taxon>rosids</taxon>
        <taxon>malvids</taxon>
        <taxon>Malvales</taxon>
        <taxon>Malvaceae</taxon>
        <taxon>Malvoideae</taxon>
        <taxon>Gossypium</taxon>
    </lineage>
</organism>
<name>A0A9D4A7A6_9ROSI</name>
<evidence type="ECO:0000313" key="1">
    <source>
        <dbReference type="EMBL" id="KAH1097173.1"/>
    </source>
</evidence>
<keyword evidence="2" id="KW-1185">Reference proteome</keyword>
<accession>A0A9D4A7A6</accession>
<dbReference type="OrthoDB" id="10454923at2759"/>
<gene>
    <name evidence="1" type="ORF">J1N35_014094</name>
</gene>
<reference evidence="1 2" key="1">
    <citation type="journal article" date="2021" name="Plant Biotechnol. J.">
        <title>Multi-omics assisted identification of the key and species-specific regulatory components of drought-tolerant mechanisms in Gossypium stocksii.</title>
        <authorList>
            <person name="Yu D."/>
            <person name="Ke L."/>
            <person name="Zhang D."/>
            <person name="Wu Y."/>
            <person name="Sun Y."/>
            <person name="Mei J."/>
            <person name="Sun J."/>
            <person name="Sun Y."/>
        </authorList>
    </citation>
    <scope>NUCLEOTIDE SEQUENCE [LARGE SCALE GENOMIC DNA]</scope>
    <source>
        <strain evidence="2">cv. E1</strain>
        <tissue evidence="1">Leaf</tissue>
    </source>
</reference>